<evidence type="ECO:0000313" key="2">
    <source>
        <dbReference type="EMBL" id="RYN71410.1"/>
    </source>
</evidence>
<dbReference type="Proteomes" id="UP000291422">
    <property type="component" value="Unassembled WGS sequence"/>
</dbReference>
<dbReference type="EMBL" id="PDXD01000032">
    <property type="protein sequence ID" value="RYN71410.1"/>
    <property type="molecule type" value="Genomic_DNA"/>
</dbReference>
<organism evidence="2 3">
    <name type="scientific">Alternaria alternata</name>
    <name type="common">Alternaria rot fungus</name>
    <name type="synonym">Torula alternata</name>
    <dbReference type="NCBI Taxonomy" id="5599"/>
    <lineage>
        <taxon>Eukaryota</taxon>
        <taxon>Fungi</taxon>
        <taxon>Dikarya</taxon>
        <taxon>Ascomycota</taxon>
        <taxon>Pezizomycotina</taxon>
        <taxon>Dothideomycetes</taxon>
        <taxon>Pleosporomycetidae</taxon>
        <taxon>Pleosporales</taxon>
        <taxon>Pleosporineae</taxon>
        <taxon>Pleosporaceae</taxon>
        <taxon>Alternaria</taxon>
        <taxon>Alternaria sect. Alternaria</taxon>
        <taxon>Alternaria alternata complex</taxon>
    </lineage>
</organism>
<dbReference type="AlphaFoldDB" id="A0A4Q4N964"/>
<feature type="compositionally biased region" description="Basic and acidic residues" evidence="1">
    <location>
        <begin position="25"/>
        <end position="37"/>
    </location>
</feature>
<gene>
    <name evidence="2" type="ORF">AA0117_g9476</name>
</gene>
<evidence type="ECO:0000313" key="3">
    <source>
        <dbReference type="Proteomes" id="UP000291422"/>
    </source>
</evidence>
<feature type="region of interest" description="Disordered" evidence="1">
    <location>
        <begin position="17"/>
        <end position="37"/>
    </location>
</feature>
<proteinExistence type="predicted"/>
<name>A0A4Q4N964_ALTAL</name>
<sequence length="37" mass="4265">MRHTDFVLAQLADYDSTSDFTDDSMSDKEKWEGPLDP</sequence>
<accession>A0A4Q4N964</accession>
<protein>
    <submittedName>
        <fullName evidence="2">Uncharacterized protein</fullName>
    </submittedName>
</protein>
<evidence type="ECO:0000256" key="1">
    <source>
        <dbReference type="SAM" id="MobiDB-lite"/>
    </source>
</evidence>
<reference evidence="3" key="1">
    <citation type="journal article" date="2019" name="bioRxiv">
        <title>Genomics, evolutionary history and diagnostics of the Alternaria alternata species group including apple and Asian pear pathotypes.</title>
        <authorList>
            <person name="Armitage A.D."/>
            <person name="Cockerton H.M."/>
            <person name="Sreenivasaprasad S."/>
            <person name="Woodhall J.W."/>
            <person name="Lane C.R."/>
            <person name="Harrison R.J."/>
            <person name="Clarkson J.P."/>
        </authorList>
    </citation>
    <scope>NUCLEOTIDE SEQUENCE [LARGE SCALE GENOMIC DNA]</scope>
    <source>
        <strain evidence="3">FERA 1177</strain>
    </source>
</reference>
<comment type="caution">
    <text evidence="2">The sequence shown here is derived from an EMBL/GenBank/DDBJ whole genome shotgun (WGS) entry which is preliminary data.</text>
</comment>